<evidence type="ECO:0000313" key="3">
    <source>
        <dbReference type="EMBL" id="PAV90020.1"/>
    </source>
</evidence>
<feature type="compositionally biased region" description="Polar residues" evidence="2">
    <location>
        <begin position="33"/>
        <end position="45"/>
    </location>
</feature>
<evidence type="ECO:0000256" key="1">
    <source>
        <dbReference type="SAM" id="Coils"/>
    </source>
</evidence>
<dbReference type="EMBL" id="LIAE01006407">
    <property type="protein sequence ID" value="PAV90020.1"/>
    <property type="molecule type" value="Genomic_DNA"/>
</dbReference>
<evidence type="ECO:0000256" key="2">
    <source>
        <dbReference type="SAM" id="MobiDB-lite"/>
    </source>
</evidence>
<organism evidence="3 4">
    <name type="scientific">Diploscapter pachys</name>
    <dbReference type="NCBI Taxonomy" id="2018661"/>
    <lineage>
        <taxon>Eukaryota</taxon>
        <taxon>Metazoa</taxon>
        <taxon>Ecdysozoa</taxon>
        <taxon>Nematoda</taxon>
        <taxon>Chromadorea</taxon>
        <taxon>Rhabditida</taxon>
        <taxon>Rhabditina</taxon>
        <taxon>Rhabditomorpha</taxon>
        <taxon>Rhabditoidea</taxon>
        <taxon>Rhabditidae</taxon>
        <taxon>Diploscapter</taxon>
    </lineage>
</organism>
<feature type="coiled-coil region" evidence="1">
    <location>
        <begin position="151"/>
        <end position="178"/>
    </location>
</feature>
<sequence>MDEPAGSSQMGGASSGNATAGGSGAGMTGGNSNKPSPATQNTGQNPLDEAVDSSVESSSLDEGPLNEDIPIPATTLGNAIDDLMTRWVQIFSNVSISPPILPASTIDHVKEVAEICQKHFRNANMEVCAELNRISTQWELEHPQDAFEDELNDLNAAIDRQKVLLKHAKEVMEKLTSRYFSAYPDAGKQHLT</sequence>
<feature type="region of interest" description="Disordered" evidence="2">
    <location>
        <begin position="1"/>
        <end position="71"/>
    </location>
</feature>
<evidence type="ECO:0000313" key="4">
    <source>
        <dbReference type="Proteomes" id="UP000218231"/>
    </source>
</evidence>
<name>A0A2A2LV06_9BILA</name>
<keyword evidence="4" id="KW-1185">Reference proteome</keyword>
<feature type="compositionally biased region" description="Low complexity" evidence="2">
    <location>
        <begin position="1"/>
        <end position="18"/>
    </location>
</feature>
<protein>
    <submittedName>
        <fullName evidence="3">Uncharacterized protein</fullName>
    </submittedName>
</protein>
<proteinExistence type="predicted"/>
<dbReference type="AlphaFoldDB" id="A0A2A2LV06"/>
<dbReference type="STRING" id="2018661.A0A2A2LV06"/>
<dbReference type="OrthoDB" id="5799706at2759"/>
<feature type="compositionally biased region" description="Low complexity" evidence="2">
    <location>
        <begin position="52"/>
        <end position="62"/>
    </location>
</feature>
<reference evidence="3 4" key="1">
    <citation type="journal article" date="2017" name="Curr. Biol.">
        <title>Genome architecture and evolution of a unichromosomal asexual nematode.</title>
        <authorList>
            <person name="Fradin H."/>
            <person name="Zegar C."/>
            <person name="Gutwein M."/>
            <person name="Lucas J."/>
            <person name="Kovtun M."/>
            <person name="Corcoran D."/>
            <person name="Baugh L.R."/>
            <person name="Kiontke K."/>
            <person name="Gunsalus K."/>
            <person name="Fitch D.H."/>
            <person name="Piano F."/>
        </authorList>
    </citation>
    <scope>NUCLEOTIDE SEQUENCE [LARGE SCALE GENOMIC DNA]</scope>
    <source>
        <strain evidence="3">PF1309</strain>
    </source>
</reference>
<gene>
    <name evidence="3" type="ORF">WR25_07643</name>
</gene>
<accession>A0A2A2LV06</accession>
<dbReference type="Proteomes" id="UP000218231">
    <property type="component" value="Unassembled WGS sequence"/>
</dbReference>
<comment type="caution">
    <text evidence="3">The sequence shown here is derived from an EMBL/GenBank/DDBJ whole genome shotgun (WGS) entry which is preliminary data.</text>
</comment>
<keyword evidence="1" id="KW-0175">Coiled coil</keyword>
<feature type="compositionally biased region" description="Gly residues" evidence="2">
    <location>
        <begin position="19"/>
        <end position="29"/>
    </location>
</feature>